<dbReference type="Proteomes" id="UP001229313">
    <property type="component" value="Chromosome"/>
</dbReference>
<dbReference type="RefSeq" id="WP_309151785.1">
    <property type="nucleotide sequence ID" value="NZ_CP133568.1"/>
</dbReference>
<proteinExistence type="predicted"/>
<organism evidence="1 2">
    <name type="scientific">Lysobacter yananisis</name>
    <dbReference type="NCBI Taxonomy" id="1003114"/>
    <lineage>
        <taxon>Bacteria</taxon>
        <taxon>Pseudomonadati</taxon>
        <taxon>Pseudomonadota</taxon>
        <taxon>Gammaproteobacteria</taxon>
        <taxon>Lysobacterales</taxon>
        <taxon>Lysobacteraceae</taxon>
        <taxon>Lysobacter</taxon>
    </lineage>
</organism>
<evidence type="ECO:0000313" key="1">
    <source>
        <dbReference type="EMBL" id="WMT02849.1"/>
    </source>
</evidence>
<evidence type="ECO:0000313" key="2">
    <source>
        <dbReference type="Proteomes" id="UP001229313"/>
    </source>
</evidence>
<gene>
    <name evidence="1" type="ORF">RDV84_23275</name>
</gene>
<dbReference type="EMBL" id="CP133568">
    <property type="protein sequence ID" value="WMT02849.1"/>
    <property type="molecule type" value="Genomic_DNA"/>
</dbReference>
<evidence type="ECO:0008006" key="3">
    <source>
        <dbReference type="Google" id="ProtNLM"/>
    </source>
</evidence>
<sequence>MNSESLRGLVEGMRESANAARSAGHDLAYSYMREQVKKFESLLNQAPAVGQAAEGWVVVPREPTEEMKVSALHRLNPLGALVDWSHDSDEGATRPDVTECWTAMLSAAPAAPVAAVYAVPTGDTSESGDETYTLHDAPVPMADNVRVAAAPAVEVDEARDEAIDSILWELESWGKAYPIDMFPEPDPNDLKWLHATKQGLCGQISASMGRHISGLIAKDLAALAAALGREVGRG</sequence>
<reference evidence="1 2" key="1">
    <citation type="submission" date="2023-08" db="EMBL/GenBank/DDBJ databases">
        <title>The whole genome sequence of Lysobacter yananisis.</title>
        <authorList>
            <person name="Sun H."/>
        </authorList>
    </citation>
    <scope>NUCLEOTIDE SEQUENCE [LARGE SCALE GENOMIC DNA]</scope>
    <source>
        <strain evidence="1 2">SNNU513</strain>
    </source>
</reference>
<protein>
    <recommendedName>
        <fullName evidence="3">DUF551 domain-containing protein</fullName>
    </recommendedName>
</protein>
<accession>A0ABY9P7E0</accession>
<keyword evidence="2" id="KW-1185">Reference proteome</keyword>
<name>A0ABY9P7E0_9GAMM</name>